<dbReference type="InterPro" id="IPR012373">
    <property type="entry name" value="Ferrdict_sens_TM"/>
</dbReference>
<dbReference type="RefSeq" id="WP_339551001.1">
    <property type="nucleotide sequence ID" value="NZ_JBBHLD010000032.1"/>
</dbReference>
<dbReference type="Gene3D" id="3.55.50.30">
    <property type="match status" value="1"/>
</dbReference>
<dbReference type="PANTHER" id="PTHR30273:SF2">
    <property type="entry name" value="PROTEIN FECR"/>
    <property type="match status" value="1"/>
</dbReference>
<feature type="transmembrane region" description="Helical" evidence="1">
    <location>
        <begin position="84"/>
        <end position="103"/>
    </location>
</feature>
<gene>
    <name evidence="4" type="ORF">V7V80_23840</name>
</gene>
<evidence type="ECO:0000313" key="5">
    <source>
        <dbReference type="Proteomes" id="UP001377692"/>
    </source>
</evidence>
<evidence type="ECO:0000313" key="4">
    <source>
        <dbReference type="EMBL" id="MEJ5907723.1"/>
    </source>
</evidence>
<sequence length="315" mass="35426">MNNRTAPLDDAIPQQVLAQAASWLMLMQEGPLLPAQQRELERWRRASAEHERAWQRAQRLLTRLGSLPPTLAKQTLDRPTGRRAVLRGLLLLIGAAPLSWWAWRSGIGNDYQTSVGERQHARLADGTQITLNSDSAVDVLFNSAQRLLHLRRGEVYIATAADPRPLMAQTQQGQLRALGTRFSVRQLADETLLAVYEGAVQVRPEHASVAPGENIIRAGQQVRFSRERMGLIEEARETTQAWRNGLLVADDMPVRLWAHELMRYTDQQLECDPALGELRVSGTFPIDDLPLALAMLAQTYTLQVRHTGRQVFISR</sequence>
<dbReference type="InterPro" id="IPR032623">
    <property type="entry name" value="FecR_N"/>
</dbReference>
<evidence type="ECO:0000256" key="1">
    <source>
        <dbReference type="SAM" id="Phobius"/>
    </source>
</evidence>
<dbReference type="InterPro" id="IPR006860">
    <property type="entry name" value="FecR"/>
</dbReference>
<keyword evidence="1" id="KW-1133">Transmembrane helix</keyword>
<keyword evidence="5" id="KW-1185">Reference proteome</keyword>
<organism evidence="4 5">
    <name type="scientific">Pseudomonas kermanshahensis</name>
    <dbReference type="NCBI Taxonomy" id="2745482"/>
    <lineage>
        <taxon>Bacteria</taxon>
        <taxon>Pseudomonadati</taxon>
        <taxon>Pseudomonadota</taxon>
        <taxon>Gammaproteobacteria</taxon>
        <taxon>Pseudomonadales</taxon>
        <taxon>Pseudomonadaceae</taxon>
        <taxon>Pseudomonas</taxon>
    </lineage>
</organism>
<dbReference type="Proteomes" id="UP001377692">
    <property type="component" value="Unassembled WGS sequence"/>
</dbReference>
<dbReference type="EMBL" id="JBBHLD010000032">
    <property type="protein sequence ID" value="MEJ5907723.1"/>
    <property type="molecule type" value="Genomic_DNA"/>
</dbReference>
<dbReference type="Pfam" id="PF04773">
    <property type="entry name" value="FecR"/>
    <property type="match status" value="1"/>
</dbReference>
<dbReference type="PANTHER" id="PTHR30273">
    <property type="entry name" value="PERIPLASMIC SIGNAL SENSOR AND SIGMA FACTOR ACTIVATOR FECR-RELATED"/>
    <property type="match status" value="1"/>
</dbReference>
<name>A0ABU8RCV6_9PSED</name>
<feature type="domain" description="FecR N-terminal" evidence="3">
    <location>
        <begin position="19"/>
        <end position="60"/>
    </location>
</feature>
<dbReference type="PIRSF" id="PIRSF018266">
    <property type="entry name" value="FecR"/>
    <property type="match status" value="1"/>
</dbReference>
<keyword evidence="1" id="KW-0472">Membrane</keyword>
<dbReference type="Gene3D" id="2.60.120.1440">
    <property type="match status" value="1"/>
</dbReference>
<evidence type="ECO:0000259" key="2">
    <source>
        <dbReference type="Pfam" id="PF04773"/>
    </source>
</evidence>
<keyword evidence="1" id="KW-0812">Transmembrane</keyword>
<protein>
    <submittedName>
        <fullName evidence="4">FecR family protein</fullName>
    </submittedName>
</protein>
<accession>A0ABU8RCV6</accession>
<dbReference type="Pfam" id="PF16220">
    <property type="entry name" value="DUF4880"/>
    <property type="match status" value="1"/>
</dbReference>
<feature type="domain" description="FecR protein" evidence="2">
    <location>
        <begin position="110"/>
        <end position="201"/>
    </location>
</feature>
<evidence type="ECO:0000259" key="3">
    <source>
        <dbReference type="Pfam" id="PF16220"/>
    </source>
</evidence>
<comment type="caution">
    <text evidence="4">The sequence shown here is derived from an EMBL/GenBank/DDBJ whole genome shotgun (WGS) entry which is preliminary data.</text>
</comment>
<reference evidence="4 5" key="1">
    <citation type="submission" date="2024-02" db="EMBL/GenBank/DDBJ databases">
        <title>Identification of pathogenicity and growth-promoting functions of Pseudomonas putida variants.</title>
        <authorList>
            <person name="Sun J."/>
        </authorList>
    </citation>
    <scope>NUCLEOTIDE SEQUENCE [LARGE SCALE GENOMIC DNA]</scope>
    <source>
        <strain evidence="4 5">A04</strain>
    </source>
</reference>
<proteinExistence type="predicted"/>